<sequence length="201" mass="22050">MGGVAYGKGRQALLEAAVTIVAQQGLRGLTYRTVATEAGVTYGLVKHHFGNWDTLLEEALEYSLQRSLAGTELESTTPGFDDFAKNLVDFVNGDEEIQAFQFELALEARRRPELAPVLERVYSEYRAAVSRELLRNGIDDPDLTWAIFAALDGMVLQQMVFGAEAATRRAIASLRALLRDYAGSRRGVAGVTKAAPQQLRD</sequence>
<keyword evidence="7" id="KW-1185">Reference proteome</keyword>
<dbReference type="RefSeq" id="WP_259540657.1">
    <property type="nucleotide sequence ID" value="NZ_JANLCJ010000008.1"/>
</dbReference>
<feature type="domain" description="HTH tetR-type" evidence="5">
    <location>
        <begin position="7"/>
        <end position="67"/>
    </location>
</feature>
<dbReference type="Gene3D" id="1.10.357.10">
    <property type="entry name" value="Tetracycline Repressor, domain 2"/>
    <property type="match status" value="1"/>
</dbReference>
<keyword evidence="2 4" id="KW-0238">DNA-binding</keyword>
<comment type="caution">
    <text evidence="6">The sequence shown here is derived from an EMBL/GenBank/DDBJ whole genome shotgun (WGS) entry which is preliminary data.</text>
</comment>
<proteinExistence type="predicted"/>
<dbReference type="PANTHER" id="PTHR30055">
    <property type="entry name" value="HTH-TYPE TRANSCRIPTIONAL REGULATOR RUTR"/>
    <property type="match status" value="1"/>
</dbReference>
<dbReference type="InterPro" id="IPR050109">
    <property type="entry name" value="HTH-type_TetR-like_transc_reg"/>
</dbReference>
<feature type="DNA-binding region" description="H-T-H motif" evidence="4">
    <location>
        <begin position="30"/>
        <end position="49"/>
    </location>
</feature>
<evidence type="ECO:0000256" key="4">
    <source>
        <dbReference type="PROSITE-ProRule" id="PRU00335"/>
    </source>
</evidence>
<evidence type="ECO:0000259" key="5">
    <source>
        <dbReference type="PROSITE" id="PS50977"/>
    </source>
</evidence>
<dbReference type="PANTHER" id="PTHR30055:SF234">
    <property type="entry name" value="HTH-TYPE TRANSCRIPTIONAL REGULATOR BETI"/>
    <property type="match status" value="1"/>
</dbReference>
<dbReference type="InterPro" id="IPR009057">
    <property type="entry name" value="Homeodomain-like_sf"/>
</dbReference>
<name>A0ABT2H6W8_9MICO</name>
<dbReference type="EMBL" id="JANLCJ010000008">
    <property type="protein sequence ID" value="MCS5735688.1"/>
    <property type="molecule type" value="Genomic_DNA"/>
</dbReference>
<gene>
    <name evidence="6" type="ORF">N1032_18265</name>
</gene>
<dbReference type="Pfam" id="PF00440">
    <property type="entry name" value="TetR_N"/>
    <property type="match status" value="1"/>
</dbReference>
<dbReference type="Proteomes" id="UP001165586">
    <property type="component" value="Unassembled WGS sequence"/>
</dbReference>
<keyword evidence="1" id="KW-0805">Transcription regulation</keyword>
<dbReference type="PROSITE" id="PS50977">
    <property type="entry name" value="HTH_TETR_2"/>
    <property type="match status" value="1"/>
</dbReference>
<evidence type="ECO:0000256" key="2">
    <source>
        <dbReference type="ARBA" id="ARBA00023125"/>
    </source>
</evidence>
<evidence type="ECO:0000256" key="1">
    <source>
        <dbReference type="ARBA" id="ARBA00023015"/>
    </source>
</evidence>
<organism evidence="6 7">
    <name type="scientific">Herbiconiux daphne</name>
    <dbReference type="NCBI Taxonomy" id="2970914"/>
    <lineage>
        <taxon>Bacteria</taxon>
        <taxon>Bacillati</taxon>
        <taxon>Actinomycetota</taxon>
        <taxon>Actinomycetes</taxon>
        <taxon>Micrococcales</taxon>
        <taxon>Microbacteriaceae</taxon>
        <taxon>Herbiconiux</taxon>
    </lineage>
</organism>
<evidence type="ECO:0000313" key="6">
    <source>
        <dbReference type="EMBL" id="MCS5735688.1"/>
    </source>
</evidence>
<evidence type="ECO:0000256" key="3">
    <source>
        <dbReference type="ARBA" id="ARBA00023163"/>
    </source>
</evidence>
<dbReference type="SUPFAM" id="SSF48498">
    <property type="entry name" value="Tetracyclin repressor-like, C-terminal domain"/>
    <property type="match status" value="1"/>
</dbReference>
<evidence type="ECO:0000313" key="7">
    <source>
        <dbReference type="Proteomes" id="UP001165586"/>
    </source>
</evidence>
<keyword evidence="3" id="KW-0804">Transcription</keyword>
<reference evidence="6" key="1">
    <citation type="submission" date="2022-08" db="EMBL/GenBank/DDBJ databases">
        <authorList>
            <person name="Deng Y."/>
            <person name="Han X.-F."/>
            <person name="Zhang Y.-Q."/>
        </authorList>
    </citation>
    <scope>NUCLEOTIDE SEQUENCE</scope>
    <source>
        <strain evidence="6">CPCC 203386</strain>
    </source>
</reference>
<dbReference type="InterPro" id="IPR041583">
    <property type="entry name" value="TetR_C_31"/>
</dbReference>
<dbReference type="InterPro" id="IPR001647">
    <property type="entry name" value="HTH_TetR"/>
</dbReference>
<dbReference type="SUPFAM" id="SSF46689">
    <property type="entry name" value="Homeodomain-like"/>
    <property type="match status" value="1"/>
</dbReference>
<protein>
    <submittedName>
        <fullName evidence="6">TetR family transcriptional regulator</fullName>
    </submittedName>
</protein>
<accession>A0ABT2H6W8</accession>
<dbReference type="InterPro" id="IPR036271">
    <property type="entry name" value="Tet_transcr_reg_TetR-rel_C_sf"/>
</dbReference>
<dbReference type="Pfam" id="PF17940">
    <property type="entry name" value="TetR_C_31"/>
    <property type="match status" value="1"/>
</dbReference>
<dbReference type="PRINTS" id="PR00455">
    <property type="entry name" value="HTHTETR"/>
</dbReference>